<dbReference type="Proteomes" id="UP001165083">
    <property type="component" value="Unassembled WGS sequence"/>
</dbReference>
<dbReference type="Pfam" id="PF12796">
    <property type="entry name" value="Ank_2"/>
    <property type="match status" value="1"/>
</dbReference>
<protein>
    <submittedName>
        <fullName evidence="1">Unnamed protein product</fullName>
    </submittedName>
</protein>
<proteinExistence type="predicted"/>
<evidence type="ECO:0000313" key="1">
    <source>
        <dbReference type="EMBL" id="GMF18666.1"/>
    </source>
</evidence>
<dbReference type="InterPro" id="IPR036770">
    <property type="entry name" value="Ankyrin_rpt-contain_sf"/>
</dbReference>
<dbReference type="InterPro" id="IPR052050">
    <property type="entry name" value="SecEffector_AnkRepeat"/>
</dbReference>
<comment type="caution">
    <text evidence="1">The sequence shown here is derived from an EMBL/GenBank/DDBJ whole genome shotgun (WGS) entry which is preliminary data.</text>
</comment>
<organism evidence="1 2">
    <name type="scientific">Phytophthora lilii</name>
    <dbReference type="NCBI Taxonomy" id="2077276"/>
    <lineage>
        <taxon>Eukaryota</taxon>
        <taxon>Sar</taxon>
        <taxon>Stramenopiles</taxon>
        <taxon>Oomycota</taxon>
        <taxon>Peronosporomycetes</taxon>
        <taxon>Peronosporales</taxon>
        <taxon>Peronosporaceae</taxon>
        <taxon>Phytophthora</taxon>
    </lineage>
</organism>
<evidence type="ECO:0000313" key="2">
    <source>
        <dbReference type="Proteomes" id="UP001165083"/>
    </source>
</evidence>
<dbReference type="InterPro" id="IPR002110">
    <property type="entry name" value="Ankyrin_rpt"/>
</dbReference>
<accession>A0A9W6TRQ8</accession>
<dbReference type="SUPFAM" id="SSF48403">
    <property type="entry name" value="Ankyrin repeat"/>
    <property type="match status" value="1"/>
</dbReference>
<dbReference type="Gene3D" id="1.25.40.20">
    <property type="entry name" value="Ankyrin repeat-containing domain"/>
    <property type="match status" value="3"/>
</dbReference>
<dbReference type="OrthoDB" id="2130329at2759"/>
<dbReference type="EMBL" id="BSXW01000324">
    <property type="protein sequence ID" value="GMF18666.1"/>
    <property type="molecule type" value="Genomic_DNA"/>
</dbReference>
<name>A0A9W6TRQ8_9STRA</name>
<dbReference type="PANTHER" id="PTHR46586:SF3">
    <property type="entry name" value="ANKYRIN REPEAT-CONTAINING PROTEIN"/>
    <property type="match status" value="1"/>
</dbReference>
<keyword evidence="2" id="KW-1185">Reference proteome</keyword>
<dbReference type="AlphaFoldDB" id="A0A9W6TRQ8"/>
<sequence>MDSTETSLCLVLKRMFLETHVRGRQAPWTARLLMDDYESCCGSIRIEVKAALQKLLTGAAANGHLKVARLLWQTHKELCNPGKAIIAAAANGHCDLVDFLQDKCTRENIGAALIAAAGNGHVEVLRQLPVNEYSKTIAIREAALNGHIQVLKFFFQGSEVNTLFPELFLVKAAEGGHIDVIKFVLSTGAVGIGSMLALRALSAAVMNGHIDATKLILEQCGQVEIALAVELAASNNLVVMLGVLLEEYEPYSTCFEEDNYIEVGQSRSAGVVNPEVAVSQALYLAVSENRVEVVKLLVGKSYTCIVGAAMSKAAACGFYEIASVLANNVQDCTLHGTLSEAAKQGWEEVLAVLNQADENGFGAFGSALAEAATHGHIDIVKLLIVKSEECVYRFNQHLRAVGDSSWMAKSLGHDLQLIIIGRAFIAAAEVGHLEILKLLPMKKAHPRYLHDAMKKARECGHDAVVDWLSICIIALATTYRPS</sequence>
<gene>
    <name evidence="1" type="ORF">Plil01_000701800</name>
</gene>
<reference evidence="1" key="1">
    <citation type="submission" date="2023-04" db="EMBL/GenBank/DDBJ databases">
        <title>Phytophthora lilii NBRC 32176.</title>
        <authorList>
            <person name="Ichikawa N."/>
            <person name="Sato H."/>
            <person name="Tonouchi N."/>
        </authorList>
    </citation>
    <scope>NUCLEOTIDE SEQUENCE</scope>
    <source>
        <strain evidence="1">NBRC 32176</strain>
    </source>
</reference>
<dbReference type="PANTHER" id="PTHR46586">
    <property type="entry name" value="ANKYRIN REPEAT-CONTAINING PROTEIN"/>
    <property type="match status" value="1"/>
</dbReference>